<dbReference type="RefSeq" id="WP_129942973.1">
    <property type="nucleotide sequence ID" value="NZ_RCYQ01000002.1"/>
</dbReference>
<evidence type="ECO:0000313" key="1">
    <source>
        <dbReference type="EMBL" id="MTU28518.1"/>
    </source>
</evidence>
<gene>
    <name evidence="1" type="ORF">GMD66_04665</name>
</gene>
<comment type="caution">
    <text evidence="1">The sequence shown here is derived from an EMBL/GenBank/DDBJ whole genome shotgun (WGS) entry which is preliminary data.</text>
</comment>
<name>A0A7K1HBR4_9BACT</name>
<reference evidence="1 2" key="1">
    <citation type="journal article" date="2019" name="Nat. Med.">
        <title>A library of human gut bacterial isolates paired with longitudinal multiomics data enables mechanistic microbiome research.</title>
        <authorList>
            <person name="Poyet M."/>
            <person name="Groussin M."/>
            <person name="Gibbons S.M."/>
            <person name="Avila-Pacheco J."/>
            <person name="Jiang X."/>
            <person name="Kearney S.M."/>
            <person name="Perrotta A.R."/>
            <person name="Berdy B."/>
            <person name="Zhao S."/>
            <person name="Lieberman T.D."/>
            <person name="Swanson P.K."/>
            <person name="Smith M."/>
            <person name="Roesemann S."/>
            <person name="Alexander J.E."/>
            <person name="Rich S.A."/>
            <person name="Livny J."/>
            <person name="Vlamakis H."/>
            <person name="Clish C."/>
            <person name="Bullock K."/>
            <person name="Deik A."/>
            <person name="Scott J."/>
            <person name="Pierce K.A."/>
            <person name="Xavier R.J."/>
            <person name="Alm E.J."/>
        </authorList>
    </citation>
    <scope>NUCLEOTIDE SEQUENCE [LARGE SCALE GENOMIC DNA]</scope>
    <source>
        <strain evidence="1 2">BIOML-A25</strain>
    </source>
</reference>
<sequence length="577" mass="67597">MFKNIKNNCVKRLTTHLEDLLMPYWNILREMYGDDLLLNIDFSDMDASFSDEVLKIKSISSTEHSKKDFLFSFAFSLLCKKYNKDILSASSLNEFSFKSTLLIISEPFILIQDTQSKQEESQNEIKRLFADKKVLTNLIDKGDRKAGLLDCIKSMDNSNFYNTLLGDDEDIDNLTIWSPIYPCSLLKLESLYEEIFSIDRVWINEKSLKENYKIEINLDENTSCYLLHKSKNDSGIDKAIGIKINDLVFVLKTDIDEFIDKQKRFDYYWLLFKMNVFRNIAESKKIESPQKGLLKDFLDTTQMDDFSCLLSYLENNLYIKDQEIPDKYKRFFDPLVKFEKIDGLNNYDIFVHDVDVDSTLLGAYNTARGADDSSYNLKHLIEQKRPNLHCWTKSSSCIKKSKKIVNVLKPEIAYFFIEKFYEEFLFNILRTISCEYNNVEFVSNYNTESLPHNKHEIDFIVKSDEGLFFIEAKTKLTTSYINKYVKKCKQWYDAFNDIPSQIHFIIIGCYSDPELDVFRYSIKGEDIPNEYNKSREGLGCLPYYFKVPVMDTEKDLICITEPSFQVLTKTMKGILKV</sequence>
<evidence type="ECO:0000313" key="2">
    <source>
        <dbReference type="Proteomes" id="UP000437446"/>
    </source>
</evidence>
<dbReference type="Proteomes" id="UP000437446">
    <property type="component" value="Unassembled WGS sequence"/>
</dbReference>
<accession>A0A7K1HBR4</accession>
<proteinExistence type="predicted"/>
<organism evidence="1 2">
    <name type="scientific">Parabacteroides merdae</name>
    <dbReference type="NCBI Taxonomy" id="46503"/>
    <lineage>
        <taxon>Bacteria</taxon>
        <taxon>Pseudomonadati</taxon>
        <taxon>Bacteroidota</taxon>
        <taxon>Bacteroidia</taxon>
        <taxon>Bacteroidales</taxon>
        <taxon>Tannerellaceae</taxon>
        <taxon>Parabacteroides</taxon>
    </lineage>
</organism>
<dbReference type="AlphaFoldDB" id="A0A7K1HBR4"/>
<protein>
    <submittedName>
        <fullName evidence="1">Uncharacterized protein</fullName>
    </submittedName>
</protein>
<dbReference type="EMBL" id="WNCR01000002">
    <property type="protein sequence ID" value="MTU28518.1"/>
    <property type="molecule type" value="Genomic_DNA"/>
</dbReference>